<feature type="transmembrane region" description="Helical" evidence="1">
    <location>
        <begin position="109"/>
        <end position="127"/>
    </location>
</feature>
<keyword evidence="1" id="KW-0472">Membrane</keyword>
<sequence>MRKNKNGFELENVGIGNEPVARIRSRVTNCEHAATGHNTVSDEFLLFAVRHSFCSSRCIAQAESVDDWPMVLWKRFLFNGMDMATPSAHKYHRCYGVSFSLRLNAATVLVYRAVTLICLVATVWARLQSSRDRGIPESWFGRDTFFEDEIGGQEAALERQDQEEAATNEHHHGRVQIKVYRGPDQHDEHEHFAPYGYWVKQPADHHHRK</sequence>
<organism evidence="2 3">
    <name type="scientific">Parthenolecanium corni</name>
    <dbReference type="NCBI Taxonomy" id="536013"/>
    <lineage>
        <taxon>Eukaryota</taxon>
        <taxon>Metazoa</taxon>
        <taxon>Ecdysozoa</taxon>
        <taxon>Arthropoda</taxon>
        <taxon>Hexapoda</taxon>
        <taxon>Insecta</taxon>
        <taxon>Pterygota</taxon>
        <taxon>Neoptera</taxon>
        <taxon>Paraneoptera</taxon>
        <taxon>Hemiptera</taxon>
        <taxon>Sternorrhyncha</taxon>
        <taxon>Coccoidea</taxon>
        <taxon>Coccidae</taxon>
        <taxon>Parthenolecanium</taxon>
    </lineage>
</organism>
<keyword evidence="1" id="KW-0812">Transmembrane</keyword>
<dbReference type="AlphaFoldDB" id="A0AAN9TY76"/>
<dbReference type="Proteomes" id="UP001367676">
    <property type="component" value="Unassembled WGS sequence"/>
</dbReference>
<evidence type="ECO:0000256" key="1">
    <source>
        <dbReference type="SAM" id="Phobius"/>
    </source>
</evidence>
<dbReference type="EMBL" id="JBBCAQ010000010">
    <property type="protein sequence ID" value="KAK7600869.1"/>
    <property type="molecule type" value="Genomic_DNA"/>
</dbReference>
<keyword evidence="3" id="KW-1185">Reference proteome</keyword>
<evidence type="ECO:0000313" key="3">
    <source>
        <dbReference type="Proteomes" id="UP001367676"/>
    </source>
</evidence>
<accession>A0AAN9TY76</accession>
<name>A0AAN9TY76_9HEMI</name>
<protein>
    <submittedName>
        <fullName evidence="2">Uncharacterized protein</fullName>
    </submittedName>
</protein>
<proteinExistence type="predicted"/>
<keyword evidence="1" id="KW-1133">Transmembrane helix</keyword>
<comment type="caution">
    <text evidence="2">The sequence shown here is derived from an EMBL/GenBank/DDBJ whole genome shotgun (WGS) entry which is preliminary data.</text>
</comment>
<evidence type="ECO:0000313" key="2">
    <source>
        <dbReference type="EMBL" id="KAK7600869.1"/>
    </source>
</evidence>
<reference evidence="2 3" key="1">
    <citation type="submission" date="2024-03" db="EMBL/GenBank/DDBJ databases">
        <title>Adaptation during the transition from Ophiocordyceps entomopathogen to insect associate is accompanied by gene loss and intensified selection.</title>
        <authorList>
            <person name="Ward C.M."/>
            <person name="Onetto C.A."/>
            <person name="Borneman A.R."/>
        </authorList>
    </citation>
    <scope>NUCLEOTIDE SEQUENCE [LARGE SCALE GENOMIC DNA]</scope>
    <source>
        <strain evidence="2">AWRI1</strain>
        <tissue evidence="2">Single Adult Female</tissue>
    </source>
</reference>
<gene>
    <name evidence="2" type="ORF">V9T40_008310</name>
</gene>